<dbReference type="AlphaFoldDB" id="A6IW19"/>
<name>A6IW19_RAT</name>
<sequence>MAPSGPLVTELDISFFNTAARLLRGSEGHTGASAFSPLSPCFPTATKQKDLPCCVFLPRCPILPQTKN</sequence>
<protein>
    <submittedName>
        <fullName evidence="1">RCG43165</fullName>
    </submittedName>
</protein>
<dbReference type="Proteomes" id="UP000234681">
    <property type="component" value="Chromosome 16"/>
</dbReference>
<reference evidence="1 2" key="1">
    <citation type="submission" date="2005-09" db="EMBL/GenBank/DDBJ databases">
        <authorList>
            <person name="Mural R.J."/>
            <person name="Li P.W."/>
            <person name="Adams M.D."/>
            <person name="Amanatides P.G."/>
            <person name="Baden-Tillson H."/>
            <person name="Barnstead M."/>
            <person name="Chin S.H."/>
            <person name="Dew I."/>
            <person name="Evans C.A."/>
            <person name="Ferriera S."/>
            <person name="Flanigan M."/>
            <person name="Fosler C."/>
            <person name="Glodek A."/>
            <person name="Gu Z."/>
            <person name="Holt R.A."/>
            <person name="Jennings D."/>
            <person name="Kraft C.L."/>
            <person name="Lu F."/>
            <person name="Nguyen T."/>
            <person name="Nusskern D.R."/>
            <person name="Pfannkoch C.M."/>
            <person name="Sitter C."/>
            <person name="Sutton G.G."/>
            <person name="Venter J.C."/>
            <person name="Wang Z."/>
            <person name="Woodage T."/>
            <person name="Zheng X.H."/>
            <person name="Zhong F."/>
        </authorList>
    </citation>
    <scope>NUCLEOTIDE SEQUENCE [LARGE SCALE GENOMIC DNA]</scope>
    <source>
        <strain>BN</strain>
        <strain evidence="2">Sprague-Dawley</strain>
    </source>
</reference>
<evidence type="ECO:0000313" key="1">
    <source>
        <dbReference type="EMBL" id="EDM09053.1"/>
    </source>
</evidence>
<proteinExistence type="predicted"/>
<gene>
    <name evidence="1" type="ORF">rCG_43165</name>
</gene>
<evidence type="ECO:0000313" key="2">
    <source>
        <dbReference type="Proteomes" id="UP000234681"/>
    </source>
</evidence>
<dbReference type="EMBL" id="CH473970">
    <property type="protein sequence ID" value="EDM09053.1"/>
    <property type="molecule type" value="Genomic_DNA"/>
</dbReference>
<organism evidence="1 2">
    <name type="scientific">Rattus norvegicus</name>
    <name type="common">Rat</name>
    <dbReference type="NCBI Taxonomy" id="10116"/>
    <lineage>
        <taxon>Eukaryota</taxon>
        <taxon>Metazoa</taxon>
        <taxon>Chordata</taxon>
        <taxon>Craniata</taxon>
        <taxon>Vertebrata</taxon>
        <taxon>Euteleostomi</taxon>
        <taxon>Mammalia</taxon>
        <taxon>Eutheria</taxon>
        <taxon>Euarchontoglires</taxon>
        <taxon>Glires</taxon>
        <taxon>Rodentia</taxon>
        <taxon>Myomorpha</taxon>
        <taxon>Muroidea</taxon>
        <taxon>Muridae</taxon>
        <taxon>Murinae</taxon>
        <taxon>Rattus</taxon>
    </lineage>
</organism>
<accession>A6IW19</accession>